<sequence length="152" mass="17645">IRKTNNGNYLVDTDEEKFTCSAETHFYNSFRLFKLEHGLGKHLPMRSHTFAYNTRRKLTPTSFLLIGGGRSAIWLAKHFPDKLIVCVVNKKDKDLPLFKEEESPPNLIILLSNEFNEKNGYKLQLESIGGSFRCMEFKWEKNLICCSLIEQI</sequence>
<proteinExistence type="predicted"/>
<reference evidence="1" key="1">
    <citation type="journal article" date="2014" name="Front. Microbiol.">
        <title>High frequency of phylogenetically diverse reductive dehalogenase-homologous genes in deep subseafloor sedimentary metagenomes.</title>
        <authorList>
            <person name="Kawai M."/>
            <person name="Futagami T."/>
            <person name="Toyoda A."/>
            <person name="Takaki Y."/>
            <person name="Nishi S."/>
            <person name="Hori S."/>
            <person name="Arai W."/>
            <person name="Tsubouchi T."/>
            <person name="Morono Y."/>
            <person name="Uchiyama I."/>
            <person name="Ito T."/>
            <person name="Fujiyama A."/>
            <person name="Inagaki F."/>
            <person name="Takami H."/>
        </authorList>
    </citation>
    <scope>NUCLEOTIDE SEQUENCE</scope>
    <source>
        <strain evidence="1">Expedition CK06-06</strain>
    </source>
</reference>
<protein>
    <submittedName>
        <fullName evidence="1">Uncharacterized protein</fullName>
    </submittedName>
</protein>
<gene>
    <name evidence="1" type="ORF">S01H4_33422</name>
</gene>
<comment type="caution">
    <text evidence="1">The sequence shown here is derived from an EMBL/GenBank/DDBJ whole genome shotgun (WGS) entry which is preliminary data.</text>
</comment>
<name>X1BE91_9ZZZZ</name>
<organism evidence="1">
    <name type="scientific">marine sediment metagenome</name>
    <dbReference type="NCBI Taxonomy" id="412755"/>
    <lineage>
        <taxon>unclassified sequences</taxon>
        <taxon>metagenomes</taxon>
        <taxon>ecological metagenomes</taxon>
    </lineage>
</organism>
<dbReference type="AlphaFoldDB" id="X1BE91"/>
<feature type="non-terminal residue" evidence="1">
    <location>
        <position position="1"/>
    </location>
</feature>
<evidence type="ECO:0000313" key="1">
    <source>
        <dbReference type="EMBL" id="GAG79502.1"/>
    </source>
</evidence>
<dbReference type="EMBL" id="BART01017588">
    <property type="protein sequence ID" value="GAG79502.1"/>
    <property type="molecule type" value="Genomic_DNA"/>
</dbReference>
<accession>X1BE91</accession>